<proteinExistence type="predicted"/>
<dbReference type="Pfam" id="PF15139">
    <property type="entry name" value="CFAP95"/>
    <property type="match status" value="1"/>
</dbReference>
<accession>A0AAV2U010</accession>
<reference evidence="1" key="1">
    <citation type="submission" date="2024-06" db="EMBL/GenBank/DDBJ databases">
        <authorList>
            <person name="Liu X."/>
            <person name="Lenzi L."/>
            <person name="Haldenby T S."/>
            <person name="Uol C."/>
        </authorList>
    </citation>
    <scope>NUCLEOTIDE SEQUENCE</scope>
</reference>
<dbReference type="PANTHER" id="PTHR35069:SF1">
    <property type="entry name" value="CILIA- AND FLAGELLA-ASSOCIATED PROTEIN 95"/>
    <property type="match status" value="1"/>
</dbReference>
<evidence type="ECO:0000313" key="2">
    <source>
        <dbReference type="Proteomes" id="UP001497525"/>
    </source>
</evidence>
<dbReference type="AlphaFoldDB" id="A0AAV2U010"/>
<dbReference type="PANTHER" id="PTHR35069">
    <property type="entry name" value="PROTEIN C9ORF135"/>
    <property type="match status" value="1"/>
</dbReference>
<evidence type="ECO:0000313" key="1">
    <source>
        <dbReference type="EMBL" id="CAL5142129.1"/>
    </source>
</evidence>
<dbReference type="EMBL" id="CAXLJL010000967">
    <property type="protein sequence ID" value="CAL5142129.1"/>
    <property type="molecule type" value="Genomic_DNA"/>
</dbReference>
<organism evidence="1 2">
    <name type="scientific">Calicophoron daubneyi</name>
    <name type="common">Rumen fluke</name>
    <name type="synonym">Paramphistomum daubneyi</name>
    <dbReference type="NCBI Taxonomy" id="300641"/>
    <lineage>
        <taxon>Eukaryota</taxon>
        <taxon>Metazoa</taxon>
        <taxon>Spiralia</taxon>
        <taxon>Lophotrochozoa</taxon>
        <taxon>Platyhelminthes</taxon>
        <taxon>Trematoda</taxon>
        <taxon>Digenea</taxon>
        <taxon>Plagiorchiida</taxon>
        <taxon>Pronocephalata</taxon>
        <taxon>Paramphistomoidea</taxon>
        <taxon>Paramphistomidae</taxon>
        <taxon>Calicophoron</taxon>
    </lineage>
</organism>
<dbReference type="InterPro" id="IPR027905">
    <property type="entry name" value="CFAP95"/>
</dbReference>
<comment type="caution">
    <text evidence="1">The sequence shown here is derived from an EMBL/GenBank/DDBJ whole genome shotgun (WGS) entry which is preliminary data.</text>
</comment>
<protein>
    <submittedName>
        <fullName evidence="1">Uncharacterized protein</fullName>
    </submittedName>
</protein>
<dbReference type="GO" id="GO:0005886">
    <property type="term" value="C:plasma membrane"/>
    <property type="evidence" value="ECO:0007669"/>
    <property type="project" value="TreeGrafter"/>
</dbReference>
<gene>
    <name evidence="1" type="ORF">CDAUBV1_LOCUS17402</name>
</gene>
<name>A0AAV2U010_CALDB</name>
<sequence length="197" mass="23407">MLPTLEDYASRNDVGLYSRAVKARDWTILRESEPKDYYLATDPVRCYHTSTYKRYGTDDTFPNKTTYRELCSDRLNAPQWKRPQRFLSFEYFMDPKHLKEIPPSKTEIMKAQKIIPKSTYRTDYDKNFDHVELTEKQLDESVGRRRMLSQFTDHGTARRWGRNTWADESGVYANTHIRRQLDITRNHFCDASSSKKS</sequence>
<dbReference type="Proteomes" id="UP001497525">
    <property type="component" value="Unassembled WGS sequence"/>
</dbReference>